<feature type="binding site" evidence="6">
    <location>
        <position position="337"/>
    </location>
    <ligand>
        <name>Ca(2+)</name>
        <dbReference type="ChEBI" id="CHEBI:29108"/>
    </ligand>
</feature>
<dbReference type="RefSeq" id="WP_102256595.1">
    <property type="nucleotide sequence ID" value="NZ_JAASSC010000004.1"/>
</dbReference>
<evidence type="ECO:0000256" key="3">
    <source>
        <dbReference type="ARBA" id="ARBA00023145"/>
    </source>
</evidence>
<evidence type="ECO:0000256" key="5">
    <source>
        <dbReference type="PIRSR" id="PIRSR001227-1"/>
    </source>
</evidence>
<dbReference type="InterPro" id="IPR043146">
    <property type="entry name" value="Penicillin_amidase_N_B-knob"/>
</dbReference>
<gene>
    <name evidence="8" type="ORF">FHR65_000525</name>
</gene>
<sequence length="827" mass="92156">MLKKHPLLSRILFFVVGPLVVAVSAGWWRLHESLPNEQGRLEVEGLRAPVSVERDGYGVPNVVARNDRDAYFAVGYLHAQDRMWQLELQRRMAQGRLSELLGKDAVQQDIWFRTLGLMRSAHEAWDALSPEARDSLQAYADGINAWLDARTALPVEFVALGIRPDPWTVYDSLAWSKVFALDLGGNYRREIDRMLAAQLLDTERLQTLFPDAADDPMRIANKPDLASSSAFDPMTVESCVQMLEFFSKLEQNTGLGGHYVGSNAWAVSSRLTGNGSALLANDPHLGLQMPSLWYMAALKGDHLDVSGATLVGLPVVVFGRNASIAWGGTNLMADSQDIYLEQAKPDDASRYLANGKWVPFLQREELIKVRESFPSFLHAPIKPLRISVRSTRHGPIINDMFQVFEQPASLRWTALDKDDTSYEAFYRIGYAQDWSEFDKSLAYLVAPALNMVYADRAGHVGHLAAGRIPVRAAGDGGAPVPGWNDEYVWTGRIPYEEMPHVYDPPSGFVASANDDPTPPSYRWLISNDWAPPTRKRRIEEMITGAVSAGKPVDVALMQRMQADQYSASAVRLSKVLLNYPPGDRAQRWAHDTLRDWNGRMDRDSHAATLFNAWLRQLKRRLVGASFQGYWNRARQSRVLQGMIDGIDPDTVAAMLSGQSGQWCRDLEDSKPVPCADVTGAALDDALSELHKMAGDSSDGWAWGDVHETVYRHVPFSAVNVAKVWFERRISNGGSPDTLNVADYTLGDSGRYEQTFGAGFRQIFSLSPAAVTHLQMNSTGQSSNAMSPHYDDMVEGFRDVRYLPMTATSDDRRRLWLEPAQSAKKAGH</sequence>
<dbReference type="Gene3D" id="2.30.120.10">
    <property type="match status" value="1"/>
</dbReference>
<evidence type="ECO:0000256" key="7">
    <source>
        <dbReference type="SAM" id="Phobius"/>
    </source>
</evidence>
<dbReference type="CDD" id="cd03747">
    <property type="entry name" value="Ntn_PGA_like"/>
    <property type="match status" value="1"/>
</dbReference>
<dbReference type="PANTHER" id="PTHR34218:SF4">
    <property type="entry name" value="ACYL-HOMOSERINE LACTONE ACYLASE QUIP"/>
    <property type="match status" value="1"/>
</dbReference>
<dbReference type="AlphaFoldDB" id="A0AB73GSF8"/>
<evidence type="ECO:0000256" key="1">
    <source>
        <dbReference type="ARBA" id="ARBA00006586"/>
    </source>
</evidence>
<dbReference type="Proteomes" id="UP000528595">
    <property type="component" value="Unassembled WGS sequence"/>
</dbReference>
<evidence type="ECO:0000313" key="8">
    <source>
        <dbReference type="EMBL" id="MBB5669006.1"/>
    </source>
</evidence>
<dbReference type="InterPro" id="IPR029055">
    <property type="entry name" value="Ntn_hydrolases_N"/>
</dbReference>
<keyword evidence="7" id="KW-0472">Membrane</keyword>
<dbReference type="PANTHER" id="PTHR34218">
    <property type="entry name" value="PEPTIDASE S45 PENICILLIN AMIDASE"/>
    <property type="match status" value="1"/>
</dbReference>
<proteinExistence type="inferred from homology"/>
<dbReference type="SUPFAM" id="SSF56235">
    <property type="entry name" value="N-terminal nucleophile aminohydrolases (Ntn hydrolases)"/>
    <property type="match status" value="1"/>
</dbReference>
<comment type="caution">
    <text evidence="8">The sequence shown here is derived from an EMBL/GenBank/DDBJ whole genome shotgun (WGS) entry which is preliminary data.</text>
</comment>
<evidence type="ECO:0000256" key="6">
    <source>
        <dbReference type="PIRSR" id="PIRSR001227-2"/>
    </source>
</evidence>
<accession>A0AB73GSF8</accession>
<dbReference type="InterPro" id="IPR002692">
    <property type="entry name" value="S45"/>
</dbReference>
<dbReference type="EC" id="3.5.1.11" evidence="8"/>
<evidence type="ECO:0000256" key="2">
    <source>
        <dbReference type="ARBA" id="ARBA00022801"/>
    </source>
</evidence>
<dbReference type="InterPro" id="IPR023343">
    <property type="entry name" value="Penicillin_amidase_dom1"/>
</dbReference>
<comment type="subunit">
    <text evidence="4">Heterodimer of an alpha subunit and a beta subunit processed from the same precursor.</text>
</comment>
<dbReference type="InterPro" id="IPR014395">
    <property type="entry name" value="Pen/GL7ACA/AHL_acylase"/>
</dbReference>
<name>A0AB73GSF8_9XANT</name>
<feature type="transmembrane region" description="Helical" evidence="7">
    <location>
        <begin position="7"/>
        <end position="28"/>
    </location>
</feature>
<dbReference type="GO" id="GO:0017000">
    <property type="term" value="P:antibiotic biosynthetic process"/>
    <property type="evidence" value="ECO:0007669"/>
    <property type="project" value="InterPro"/>
</dbReference>
<reference evidence="8" key="1">
    <citation type="submission" date="2020-08" db="EMBL/GenBank/DDBJ databases">
        <title>Studying the diversity of plant-associated saprophytic bacteria and their role in host health and plant-pathogen interactions.</title>
        <authorList>
            <person name="Potnis N."/>
        </authorList>
    </citation>
    <scope>NUCLEOTIDE SEQUENCE</scope>
    <source>
        <strain evidence="8">F21</strain>
    </source>
</reference>
<comment type="similarity">
    <text evidence="1">Belongs to the peptidase S45 family.</text>
</comment>
<dbReference type="Pfam" id="PF01804">
    <property type="entry name" value="Penicil_amidase"/>
    <property type="match status" value="1"/>
</dbReference>
<comment type="cofactor">
    <cofactor evidence="6">
        <name>Ca(2+)</name>
        <dbReference type="ChEBI" id="CHEBI:29108"/>
    </cofactor>
    <text evidence="6">Binds 1 Ca(2+) ion per dimer.</text>
</comment>
<dbReference type="InterPro" id="IPR043147">
    <property type="entry name" value="Penicillin_amidase_A-knob"/>
</dbReference>
<keyword evidence="7" id="KW-1133">Transmembrane helix</keyword>
<keyword evidence="7" id="KW-0812">Transmembrane</keyword>
<evidence type="ECO:0000256" key="4">
    <source>
        <dbReference type="ARBA" id="ARBA00038735"/>
    </source>
</evidence>
<feature type="binding site" evidence="6">
    <location>
        <position position="190"/>
    </location>
    <ligand>
        <name>Ca(2+)</name>
        <dbReference type="ChEBI" id="CHEBI:29108"/>
    </ligand>
</feature>
<dbReference type="GO" id="GO:0046872">
    <property type="term" value="F:metal ion binding"/>
    <property type="evidence" value="ECO:0007669"/>
    <property type="project" value="UniProtKB-KW"/>
</dbReference>
<dbReference type="Gene3D" id="1.10.1400.10">
    <property type="match status" value="1"/>
</dbReference>
<keyword evidence="3" id="KW-0865">Zymogen</keyword>
<organism evidence="8">
    <name type="scientific">Xanthomonas arboricola</name>
    <dbReference type="NCBI Taxonomy" id="56448"/>
    <lineage>
        <taxon>Bacteria</taxon>
        <taxon>Pseudomonadati</taxon>
        <taxon>Pseudomonadota</taxon>
        <taxon>Gammaproteobacteria</taxon>
        <taxon>Lysobacterales</taxon>
        <taxon>Lysobacteraceae</taxon>
        <taxon>Xanthomonas</taxon>
    </lineage>
</organism>
<keyword evidence="2 8" id="KW-0378">Hydrolase</keyword>
<dbReference type="PIRSF" id="PIRSF001227">
    <property type="entry name" value="Pen_acylase"/>
    <property type="match status" value="1"/>
</dbReference>
<dbReference type="Gene3D" id="3.60.20.10">
    <property type="entry name" value="Glutamine Phosphoribosylpyrophosphate, subunit 1, domain 1"/>
    <property type="match status" value="1"/>
</dbReference>
<dbReference type="GO" id="GO:0008953">
    <property type="term" value="F:penicillin amidase activity"/>
    <property type="evidence" value="ECO:0007669"/>
    <property type="project" value="UniProtKB-EC"/>
</dbReference>
<dbReference type="Gene3D" id="1.10.439.10">
    <property type="entry name" value="Penicillin Amidohydrolase, domain 1"/>
    <property type="match status" value="1"/>
</dbReference>
<protein>
    <submittedName>
        <fullName evidence="8">Penicillin amidase</fullName>
        <ecNumber evidence="8">3.5.1.11</ecNumber>
    </submittedName>
</protein>
<feature type="binding site" evidence="6">
    <location>
        <position position="334"/>
    </location>
    <ligand>
        <name>Ca(2+)</name>
        <dbReference type="ChEBI" id="CHEBI:29108"/>
    </ligand>
</feature>
<keyword evidence="6" id="KW-0479">Metal-binding</keyword>
<feature type="active site" description="Nucleophile" evidence="5">
    <location>
        <position position="262"/>
    </location>
</feature>
<keyword evidence="6" id="KW-0106">Calcium</keyword>
<dbReference type="EMBL" id="JACIIQ010000002">
    <property type="protein sequence ID" value="MBB5669006.1"/>
    <property type="molecule type" value="Genomic_DNA"/>
</dbReference>